<gene>
    <name evidence="2" type="ORF">JGS22_010360</name>
</gene>
<reference evidence="2" key="1">
    <citation type="submission" date="2021-06" db="EMBL/GenBank/DDBJ databases">
        <title>Sequencing of actinobacteria type strains.</title>
        <authorList>
            <person name="Nguyen G.-S."/>
            <person name="Wentzel A."/>
        </authorList>
    </citation>
    <scope>NUCLEOTIDE SEQUENCE</scope>
    <source>
        <strain evidence="2">P38-E01</strain>
    </source>
</reference>
<sequence>MRTVLNGEVHVRYGQIYVESAVWGYAMDEYFAGQSNGLCGAGAPGGLFLNTGLHTGYVSFRVEVLDAEPPTDDSWEDVVEAPFRPKATETLLVEWAGEDYWELDLEEIDYRVRYSAVGMDAARDQDTRRANDPGHDRYLLQFWPAALSPDHVIKQTSQIAAYWHDFARELPAPPSDEERVLLVDWDGRRHQIDEERLRQRVETSAWKGRLPSERLRRVGGNVMGMVTIDRDLLDELEAVPPSMQRSIARWAAYRAYAAAGLAEIGWVSRGLDALDQGRELPPPFDHIDRTWDALFEEEQVPHSIVSSLEGSVPYMLQQAMALPAIFAATDPDPLRAAVDSLYAAAATFGPDYRTLFVQLRLAFPLLTAHTPPPVREPDLLRGLLAQFPGIDVAEDEPRSGAGEGPEDDAGAGAPDGQKDGPDDGTGSGTREGVQSQPRPGRETPAEAATGTADAERAERAERADRADRAERADVRGALPSAVIPGARRPTSTSGGTTAVDRP</sequence>
<proteinExistence type="predicted"/>
<evidence type="ECO:0000256" key="1">
    <source>
        <dbReference type="SAM" id="MobiDB-lite"/>
    </source>
</evidence>
<dbReference type="AlphaFoldDB" id="A0A949JDN4"/>
<name>A0A949JDN4_9ACTN</name>
<accession>A0A949JDN4</accession>
<organism evidence="2 3">
    <name type="scientific">Streptomyces tardus</name>
    <dbReference type="NCBI Taxonomy" id="2780544"/>
    <lineage>
        <taxon>Bacteria</taxon>
        <taxon>Bacillati</taxon>
        <taxon>Actinomycetota</taxon>
        <taxon>Actinomycetes</taxon>
        <taxon>Kitasatosporales</taxon>
        <taxon>Streptomycetaceae</taxon>
        <taxon>Streptomyces</taxon>
    </lineage>
</organism>
<dbReference type="Proteomes" id="UP000694501">
    <property type="component" value="Unassembled WGS sequence"/>
</dbReference>
<feature type="compositionally biased region" description="Basic and acidic residues" evidence="1">
    <location>
        <begin position="453"/>
        <end position="474"/>
    </location>
</feature>
<evidence type="ECO:0000313" key="2">
    <source>
        <dbReference type="EMBL" id="MBU7598001.1"/>
    </source>
</evidence>
<evidence type="ECO:0000313" key="3">
    <source>
        <dbReference type="Proteomes" id="UP000694501"/>
    </source>
</evidence>
<feature type="region of interest" description="Disordered" evidence="1">
    <location>
        <begin position="393"/>
        <end position="502"/>
    </location>
</feature>
<protein>
    <submittedName>
        <fullName evidence="2">Uncharacterized protein</fullName>
    </submittedName>
</protein>
<comment type="caution">
    <text evidence="2">The sequence shown here is derived from an EMBL/GenBank/DDBJ whole genome shotgun (WGS) entry which is preliminary data.</text>
</comment>
<keyword evidence="3" id="KW-1185">Reference proteome</keyword>
<dbReference type="EMBL" id="JAELVF020000001">
    <property type="protein sequence ID" value="MBU7598001.1"/>
    <property type="molecule type" value="Genomic_DNA"/>
</dbReference>
<dbReference type="RefSeq" id="WP_211041650.1">
    <property type="nucleotide sequence ID" value="NZ_JAELVF020000001.1"/>
</dbReference>